<keyword evidence="2" id="KW-0862">Zinc</keyword>
<dbReference type="Gene3D" id="3.30.40.10">
    <property type="entry name" value="Zinc/RING finger domain, C3HC4 (zinc finger)"/>
    <property type="match status" value="1"/>
</dbReference>
<dbReference type="InterPro" id="IPR013083">
    <property type="entry name" value="Znf_RING/FYVE/PHD"/>
</dbReference>
<reference evidence="11" key="1">
    <citation type="submission" date="2016-11" db="UniProtKB">
        <authorList>
            <consortium name="WormBaseParasite"/>
        </authorList>
    </citation>
    <scope>IDENTIFICATION</scope>
</reference>
<evidence type="ECO:0000256" key="1">
    <source>
        <dbReference type="ARBA" id="ARBA00022771"/>
    </source>
</evidence>
<dbReference type="InterPro" id="IPR001841">
    <property type="entry name" value="Znf_RING"/>
</dbReference>
<keyword evidence="1 3" id="KW-0479">Metal-binding</keyword>
<dbReference type="Proteomes" id="UP000095284">
    <property type="component" value="Unplaced"/>
</dbReference>
<dbReference type="Proteomes" id="UP000659654">
    <property type="component" value="Unassembled WGS sequence"/>
</dbReference>
<evidence type="ECO:0000313" key="7">
    <source>
        <dbReference type="EMBL" id="CAD5208115.1"/>
    </source>
</evidence>
<dbReference type="GO" id="GO:0008270">
    <property type="term" value="F:zinc ion binding"/>
    <property type="evidence" value="ECO:0007669"/>
    <property type="project" value="UniProtKB-KW"/>
</dbReference>
<dbReference type="Pfam" id="PF13920">
    <property type="entry name" value="zf-C3HC4_3"/>
    <property type="match status" value="1"/>
</dbReference>
<dbReference type="OrthoDB" id="5840876at2759"/>
<feature type="compositionally biased region" description="Basic residues" evidence="5">
    <location>
        <begin position="64"/>
        <end position="74"/>
    </location>
</feature>
<evidence type="ECO:0000256" key="2">
    <source>
        <dbReference type="ARBA" id="ARBA00022833"/>
    </source>
</evidence>
<reference evidence="8" key="2">
    <citation type="submission" date="2020-08" db="EMBL/GenBank/DDBJ databases">
        <authorList>
            <person name="Kikuchi T."/>
        </authorList>
    </citation>
    <scope>NUCLEOTIDE SEQUENCE</scope>
    <source>
        <strain evidence="7">Ka4C1</strain>
    </source>
</reference>
<dbReference type="EMBL" id="CAJFDI010000001">
    <property type="protein sequence ID" value="CAD5208115.1"/>
    <property type="molecule type" value="Genomic_DNA"/>
</dbReference>
<organism evidence="9 11">
    <name type="scientific">Bursaphelenchus xylophilus</name>
    <name type="common">Pinewood nematode worm</name>
    <name type="synonym">Aphelenchoides xylophilus</name>
    <dbReference type="NCBI Taxonomy" id="6326"/>
    <lineage>
        <taxon>Eukaryota</taxon>
        <taxon>Metazoa</taxon>
        <taxon>Ecdysozoa</taxon>
        <taxon>Nematoda</taxon>
        <taxon>Chromadorea</taxon>
        <taxon>Rhabditida</taxon>
        <taxon>Tylenchina</taxon>
        <taxon>Tylenchomorpha</taxon>
        <taxon>Aphelenchoidea</taxon>
        <taxon>Aphelenchoididae</taxon>
        <taxon>Bursaphelenchus</taxon>
    </lineage>
</organism>
<evidence type="ECO:0000256" key="5">
    <source>
        <dbReference type="SAM" id="MobiDB-lite"/>
    </source>
</evidence>
<dbReference type="SUPFAM" id="SSF57850">
    <property type="entry name" value="RING/U-box"/>
    <property type="match status" value="1"/>
</dbReference>
<evidence type="ECO:0000313" key="8">
    <source>
        <dbReference type="EMBL" id="CAG9080278.1"/>
    </source>
</evidence>
<accession>A0A1I7S1C6</accession>
<dbReference type="EMBL" id="CAJFCV020000001">
    <property type="protein sequence ID" value="CAG9080278.1"/>
    <property type="molecule type" value="Genomic_DNA"/>
</dbReference>
<dbReference type="WBParaSite" id="BXY_0680100.1">
    <property type="protein sequence ID" value="BXY_0680100.1"/>
    <property type="gene ID" value="BXY_0680100"/>
</dbReference>
<evidence type="ECO:0000259" key="6">
    <source>
        <dbReference type="PROSITE" id="PS50089"/>
    </source>
</evidence>
<keyword evidence="10" id="KW-1185">Reference proteome</keyword>
<dbReference type="eggNOG" id="KOG0504">
    <property type="taxonomic scope" value="Eukaryota"/>
</dbReference>
<evidence type="ECO:0000256" key="3">
    <source>
        <dbReference type="PROSITE-ProRule" id="PRU00175"/>
    </source>
</evidence>
<dbReference type="PANTHER" id="PTHR14879">
    <property type="entry name" value="CASPASE REGULATOR, RING FINGER DOMAIN-CONTAINING"/>
    <property type="match status" value="1"/>
</dbReference>
<dbReference type="InterPro" id="IPR051728">
    <property type="entry name" value="RING-FYVE_E3_ubiquitin-ligase"/>
</dbReference>
<gene>
    <name evidence="7" type="ORF">BXYJ_LOCUS351</name>
</gene>
<feature type="coiled-coil region" evidence="4">
    <location>
        <begin position="172"/>
        <end position="199"/>
    </location>
</feature>
<dbReference type="SMART" id="SM00184">
    <property type="entry name" value="RING"/>
    <property type="match status" value="2"/>
</dbReference>
<evidence type="ECO:0000313" key="11">
    <source>
        <dbReference type="WBParaSite" id="BXY_0680100.1"/>
    </source>
</evidence>
<feature type="domain" description="RING-type" evidence="6">
    <location>
        <begin position="202"/>
        <end position="235"/>
    </location>
</feature>
<name>A0A1I7S1C6_BURXY</name>
<protein>
    <submittedName>
        <fullName evidence="7">(pine wood nematode) hypothetical protein</fullName>
    </submittedName>
    <submittedName>
        <fullName evidence="11">RING-type domain-containing protein</fullName>
    </submittedName>
</protein>
<dbReference type="AlphaFoldDB" id="A0A1I7S1C6"/>
<dbReference type="PANTHER" id="PTHR14879:SF5">
    <property type="entry name" value="RING-TYPE DOMAIN-CONTAINING PROTEIN"/>
    <property type="match status" value="1"/>
</dbReference>
<feature type="region of interest" description="Disordered" evidence="5">
    <location>
        <begin position="57"/>
        <end position="80"/>
    </location>
</feature>
<evidence type="ECO:0000313" key="9">
    <source>
        <dbReference type="Proteomes" id="UP000095284"/>
    </source>
</evidence>
<evidence type="ECO:0000256" key="4">
    <source>
        <dbReference type="SAM" id="Coils"/>
    </source>
</evidence>
<sequence length="246" mass="28490">MLNRRHHVPTRRFCRFPVDKTKPVPPKQTVDPNQYDMKPKVKTAHNFAEEPKIFFKSSVPSSTKSRHSRPRTSRPKPDSSKVFRLCGPSNYRFPDCFKCGEALSTLIGYPCGHPFCAKCCGLDLHVPIEKQDHQQVLCDCPCCQQFFRCFVGLANQKFVYNINAIVESEMKVASKLMEQREAERQVEEMQRQLEDLQTHWDCQICFDAQCDTAFSCGHRACGNCALKLTSCHYCRQKITQRIKIYR</sequence>
<dbReference type="Proteomes" id="UP000582659">
    <property type="component" value="Unassembled WGS sequence"/>
</dbReference>
<feature type="region of interest" description="Disordered" evidence="5">
    <location>
        <begin position="17"/>
        <end position="38"/>
    </location>
</feature>
<dbReference type="PROSITE" id="PS50089">
    <property type="entry name" value="ZF_RING_2"/>
    <property type="match status" value="1"/>
</dbReference>
<keyword evidence="1 3" id="KW-0863">Zinc-finger</keyword>
<evidence type="ECO:0000313" key="10">
    <source>
        <dbReference type="Proteomes" id="UP000659654"/>
    </source>
</evidence>
<proteinExistence type="predicted"/>
<keyword evidence="4" id="KW-0175">Coiled coil</keyword>